<feature type="domain" description="Gcp-like" evidence="1">
    <location>
        <begin position="41"/>
        <end position="153"/>
    </location>
</feature>
<dbReference type="NCBIfam" id="TIGR03725">
    <property type="entry name" value="T6A_YeaZ"/>
    <property type="match status" value="1"/>
</dbReference>
<dbReference type="GO" id="GO:0005829">
    <property type="term" value="C:cytosol"/>
    <property type="evidence" value="ECO:0007669"/>
    <property type="project" value="TreeGrafter"/>
</dbReference>
<dbReference type="SUPFAM" id="SSF53067">
    <property type="entry name" value="Actin-like ATPase domain"/>
    <property type="match status" value="2"/>
</dbReference>
<dbReference type="Gene3D" id="3.30.420.40">
    <property type="match status" value="2"/>
</dbReference>
<dbReference type="InterPro" id="IPR043129">
    <property type="entry name" value="ATPase_NBD"/>
</dbReference>
<dbReference type="PANTHER" id="PTHR11735">
    <property type="entry name" value="TRNA N6-ADENOSINE THREONYLCARBAMOYLTRANSFERASE"/>
    <property type="match status" value="1"/>
</dbReference>
<dbReference type="InterPro" id="IPR000905">
    <property type="entry name" value="Gcp-like_dom"/>
</dbReference>
<dbReference type="EMBL" id="JAAYEE010000270">
    <property type="protein sequence ID" value="NLW36590.1"/>
    <property type="molecule type" value="Genomic_DNA"/>
</dbReference>
<evidence type="ECO:0000259" key="1">
    <source>
        <dbReference type="Pfam" id="PF00814"/>
    </source>
</evidence>
<reference evidence="2" key="2">
    <citation type="submission" date="2020-01" db="EMBL/GenBank/DDBJ databases">
        <authorList>
            <person name="Campanaro S."/>
        </authorList>
    </citation>
    <scope>NUCLEOTIDE SEQUENCE</scope>
    <source>
        <strain evidence="2">AS06rmzACSIP_7</strain>
    </source>
</reference>
<gene>
    <name evidence="2" type="primary">tsaB</name>
    <name evidence="2" type="ORF">GXY80_14100</name>
</gene>
<accession>A0A971S1K7</accession>
<dbReference type="CDD" id="cd24032">
    <property type="entry name" value="ASKHA_NBD_TsaB"/>
    <property type="match status" value="1"/>
</dbReference>
<dbReference type="GO" id="GO:0002949">
    <property type="term" value="P:tRNA threonylcarbamoyladenosine modification"/>
    <property type="evidence" value="ECO:0007669"/>
    <property type="project" value="InterPro"/>
</dbReference>
<dbReference type="Proteomes" id="UP000777265">
    <property type="component" value="Unassembled WGS sequence"/>
</dbReference>
<dbReference type="InterPro" id="IPR022496">
    <property type="entry name" value="T6A_TsaB"/>
</dbReference>
<name>A0A971S1K7_9BACT</name>
<dbReference type="Pfam" id="PF00814">
    <property type="entry name" value="TsaD"/>
    <property type="match status" value="1"/>
</dbReference>
<reference evidence="2" key="1">
    <citation type="journal article" date="2020" name="Biotechnol. Biofuels">
        <title>New insights from the biogas microbiome by comprehensive genome-resolved metagenomics of nearly 1600 species originating from multiple anaerobic digesters.</title>
        <authorList>
            <person name="Campanaro S."/>
            <person name="Treu L."/>
            <person name="Rodriguez-R L.M."/>
            <person name="Kovalovszki A."/>
            <person name="Ziels R.M."/>
            <person name="Maus I."/>
            <person name="Zhu X."/>
            <person name="Kougias P.G."/>
            <person name="Basile A."/>
            <person name="Luo G."/>
            <person name="Schluter A."/>
            <person name="Konstantinidis K.T."/>
            <person name="Angelidaki I."/>
        </authorList>
    </citation>
    <scope>NUCLEOTIDE SEQUENCE</scope>
    <source>
        <strain evidence="2">AS06rmzACSIP_7</strain>
    </source>
</reference>
<organism evidence="2 3">
    <name type="scientific">Syntrophorhabdus aromaticivorans</name>
    <dbReference type="NCBI Taxonomy" id="328301"/>
    <lineage>
        <taxon>Bacteria</taxon>
        <taxon>Pseudomonadati</taxon>
        <taxon>Thermodesulfobacteriota</taxon>
        <taxon>Syntrophorhabdia</taxon>
        <taxon>Syntrophorhabdales</taxon>
        <taxon>Syntrophorhabdaceae</taxon>
        <taxon>Syntrophorhabdus</taxon>
    </lineage>
</organism>
<proteinExistence type="predicted"/>
<evidence type="ECO:0000313" key="3">
    <source>
        <dbReference type="Proteomes" id="UP000777265"/>
    </source>
</evidence>
<protein>
    <submittedName>
        <fullName evidence="2">tRNA (Adenosine(37)-N6)-threonylcarbamoyltransferase complex dimerization subunit type 1 TsaB</fullName>
    </submittedName>
</protein>
<dbReference type="PANTHER" id="PTHR11735:SF11">
    <property type="entry name" value="TRNA THREONYLCARBAMOYLADENOSINE BIOSYNTHESIS PROTEIN TSAB"/>
    <property type="match status" value="1"/>
</dbReference>
<evidence type="ECO:0000313" key="2">
    <source>
        <dbReference type="EMBL" id="NLW36590.1"/>
    </source>
</evidence>
<comment type="caution">
    <text evidence="2">The sequence shown here is derived from an EMBL/GenBank/DDBJ whole genome shotgun (WGS) entry which is preliminary data.</text>
</comment>
<sequence length="229" mass="24867">MEGRLVLGLDNSLDFLNIALSREGELLEEKHIKPDKPPSQTVADEVLRVLADHGCRVEDLSLIVVTLGPGSFTGIRVGLAFCKGLASGRDIPLLGVPTLDVLAEPFSFLDGLYVCPLVDAKKGEVFLALYRAVHGSIERQTDYKALRPEEISGIIRTPCIFFGSGVRVCASVLSQREGATIIRDGFTRISGETLIKVGLQRANDAEVYGLNPVYGRRSEAEIKFGVKVL</sequence>
<dbReference type="AlphaFoldDB" id="A0A971S1K7"/>